<protein>
    <submittedName>
        <fullName evidence="3">Uncharacterized protein</fullName>
    </submittedName>
</protein>
<evidence type="ECO:0000313" key="3">
    <source>
        <dbReference type="EMBL" id="GAA4807573.1"/>
    </source>
</evidence>
<reference evidence="4" key="1">
    <citation type="journal article" date="2019" name="Int. J. Syst. Evol. Microbiol.">
        <title>The Global Catalogue of Microorganisms (GCM) 10K type strain sequencing project: providing services to taxonomists for standard genome sequencing and annotation.</title>
        <authorList>
            <consortium name="The Broad Institute Genomics Platform"/>
            <consortium name="The Broad Institute Genome Sequencing Center for Infectious Disease"/>
            <person name="Wu L."/>
            <person name="Ma J."/>
        </authorList>
    </citation>
    <scope>NUCLEOTIDE SEQUENCE [LARGE SCALE GENOMIC DNA]</scope>
    <source>
        <strain evidence="4">JCM 18542</strain>
    </source>
</reference>
<sequence length="171" mass="18906">MAAAPHQWFDSFGDLATWFGSIGTVAAFGVGFWQIHRERKHRLLREMGERMRARRAHADQVSAWIADAQLVVANRSGHPVHDVEVVPADARTTGEEPDRLDAPPIRIRFVLPGEHRQSVRQPEHISALPAITFTDARGDRWHRAPGSPPALVGAHGHTGPDRTVPSDDGMD</sequence>
<dbReference type="EMBL" id="BAABKQ010000001">
    <property type="protein sequence ID" value="GAA4807573.1"/>
    <property type="molecule type" value="Genomic_DNA"/>
</dbReference>
<keyword evidence="2" id="KW-0812">Transmembrane</keyword>
<dbReference type="Proteomes" id="UP001500839">
    <property type="component" value="Unassembled WGS sequence"/>
</dbReference>
<keyword evidence="2" id="KW-0472">Membrane</keyword>
<evidence type="ECO:0000313" key="4">
    <source>
        <dbReference type="Proteomes" id="UP001500839"/>
    </source>
</evidence>
<proteinExistence type="predicted"/>
<name>A0ABP9CFR3_9ACTN</name>
<feature type="region of interest" description="Disordered" evidence="1">
    <location>
        <begin position="138"/>
        <end position="171"/>
    </location>
</feature>
<organism evidence="3 4">
    <name type="scientific">Tomitella cavernea</name>
    <dbReference type="NCBI Taxonomy" id="1387982"/>
    <lineage>
        <taxon>Bacteria</taxon>
        <taxon>Bacillati</taxon>
        <taxon>Actinomycetota</taxon>
        <taxon>Actinomycetes</taxon>
        <taxon>Mycobacteriales</taxon>
        <taxon>Tomitella</taxon>
    </lineage>
</organism>
<evidence type="ECO:0000256" key="2">
    <source>
        <dbReference type="SAM" id="Phobius"/>
    </source>
</evidence>
<feature type="transmembrane region" description="Helical" evidence="2">
    <location>
        <begin position="15"/>
        <end position="35"/>
    </location>
</feature>
<accession>A0ABP9CFR3</accession>
<comment type="caution">
    <text evidence="3">The sequence shown here is derived from an EMBL/GenBank/DDBJ whole genome shotgun (WGS) entry which is preliminary data.</text>
</comment>
<keyword evidence="4" id="KW-1185">Reference proteome</keyword>
<evidence type="ECO:0000256" key="1">
    <source>
        <dbReference type="SAM" id="MobiDB-lite"/>
    </source>
</evidence>
<gene>
    <name evidence="3" type="ORF">GCM10023353_08840</name>
</gene>
<keyword evidence="2" id="KW-1133">Transmembrane helix</keyword>
<dbReference type="RefSeq" id="WP_200170929.1">
    <property type="nucleotide sequence ID" value="NZ_BAABKQ010000001.1"/>
</dbReference>